<feature type="signal peptide" evidence="2">
    <location>
        <begin position="1"/>
        <end position="19"/>
    </location>
</feature>
<dbReference type="EMBL" id="HACG01035164">
    <property type="protein sequence ID" value="CEK82029.1"/>
    <property type="molecule type" value="Transcribed_RNA"/>
</dbReference>
<feature type="chain" id="PRO_5002111483" evidence="2">
    <location>
        <begin position="20"/>
        <end position="89"/>
    </location>
</feature>
<reference evidence="3" key="1">
    <citation type="submission" date="2014-12" db="EMBL/GenBank/DDBJ databases">
        <title>Insight into the proteome of Arion vulgaris.</title>
        <authorList>
            <person name="Aradska J."/>
            <person name="Bulat T."/>
            <person name="Smidak R."/>
            <person name="Sarate P."/>
            <person name="Gangsoo J."/>
            <person name="Sialana F."/>
            <person name="Bilban M."/>
            <person name="Lubec G."/>
        </authorList>
    </citation>
    <scope>NUCLEOTIDE SEQUENCE</scope>
    <source>
        <tissue evidence="3">Skin</tissue>
    </source>
</reference>
<keyword evidence="2" id="KW-0732">Signal</keyword>
<feature type="compositionally biased region" description="Polar residues" evidence="1">
    <location>
        <begin position="45"/>
        <end position="64"/>
    </location>
</feature>
<accession>A0A0B7ALX4</accession>
<dbReference type="AlphaFoldDB" id="A0A0B7ALX4"/>
<organism evidence="3">
    <name type="scientific">Arion vulgaris</name>
    <dbReference type="NCBI Taxonomy" id="1028688"/>
    <lineage>
        <taxon>Eukaryota</taxon>
        <taxon>Metazoa</taxon>
        <taxon>Spiralia</taxon>
        <taxon>Lophotrochozoa</taxon>
        <taxon>Mollusca</taxon>
        <taxon>Gastropoda</taxon>
        <taxon>Heterobranchia</taxon>
        <taxon>Euthyneura</taxon>
        <taxon>Panpulmonata</taxon>
        <taxon>Eupulmonata</taxon>
        <taxon>Stylommatophora</taxon>
        <taxon>Helicina</taxon>
        <taxon>Arionoidea</taxon>
        <taxon>Arionidae</taxon>
        <taxon>Arion</taxon>
    </lineage>
</organism>
<name>A0A0B7ALX4_9EUPU</name>
<feature type="non-terminal residue" evidence="3">
    <location>
        <position position="89"/>
    </location>
</feature>
<evidence type="ECO:0000256" key="1">
    <source>
        <dbReference type="SAM" id="MobiDB-lite"/>
    </source>
</evidence>
<proteinExistence type="predicted"/>
<feature type="region of interest" description="Disordered" evidence="1">
    <location>
        <begin position="44"/>
        <end position="64"/>
    </location>
</feature>
<sequence>MFKFLGLFLCLFVLSYGLGISLSGDTVNASEPLHLASLTVGSPPLQDQSKANESIVTTSPSSGLTQPAEKIEVKEIQENLMIMMMNLPL</sequence>
<evidence type="ECO:0000256" key="2">
    <source>
        <dbReference type="SAM" id="SignalP"/>
    </source>
</evidence>
<evidence type="ECO:0000313" key="3">
    <source>
        <dbReference type="EMBL" id="CEK82029.1"/>
    </source>
</evidence>
<protein>
    <submittedName>
        <fullName evidence="3">Uncharacterized protein</fullName>
    </submittedName>
</protein>
<gene>
    <name evidence="3" type="primary">ORF129269</name>
</gene>